<reference evidence="2 3" key="1">
    <citation type="submission" date="2019-03" db="EMBL/GenBank/DDBJ databases">
        <title>Genomic Encyclopedia of Type Strains, Phase IV (KMG-IV): sequencing the most valuable type-strain genomes for metagenomic binning, comparative biology and taxonomic classification.</title>
        <authorList>
            <person name="Goeker M."/>
        </authorList>
    </citation>
    <scope>NUCLEOTIDE SEQUENCE [LARGE SCALE GENOMIC DNA]</scope>
    <source>
        <strain evidence="2 3">DSM 45934</strain>
    </source>
</reference>
<proteinExistence type="predicted"/>
<comment type="caution">
    <text evidence="2">The sequence shown here is derived from an EMBL/GenBank/DDBJ whole genome shotgun (WGS) entry which is preliminary data.</text>
</comment>
<dbReference type="AlphaFoldDB" id="A0A4R2IVN4"/>
<keyword evidence="3" id="KW-1185">Reference proteome</keyword>
<feature type="domain" description="AB hydrolase-1" evidence="1">
    <location>
        <begin position="46"/>
        <end position="265"/>
    </location>
</feature>
<evidence type="ECO:0000259" key="1">
    <source>
        <dbReference type="Pfam" id="PF00561"/>
    </source>
</evidence>
<dbReference type="OrthoDB" id="8871309at2"/>
<gene>
    <name evidence="2" type="ORF">EV192_114111</name>
</gene>
<accession>A0A4R2IVN4</accession>
<dbReference type="Proteomes" id="UP000295680">
    <property type="component" value="Unassembled WGS sequence"/>
</dbReference>
<dbReference type="Pfam" id="PF00561">
    <property type="entry name" value="Abhydrolase_1"/>
    <property type="match status" value="1"/>
</dbReference>
<dbReference type="Gene3D" id="3.40.50.1820">
    <property type="entry name" value="alpha/beta hydrolase"/>
    <property type="match status" value="1"/>
</dbReference>
<dbReference type="SUPFAM" id="SSF53474">
    <property type="entry name" value="alpha/beta-Hydrolases"/>
    <property type="match status" value="1"/>
</dbReference>
<dbReference type="EMBL" id="SLWS01000014">
    <property type="protein sequence ID" value="TCO49741.1"/>
    <property type="molecule type" value="Genomic_DNA"/>
</dbReference>
<dbReference type="InterPro" id="IPR029058">
    <property type="entry name" value="AB_hydrolase_fold"/>
</dbReference>
<dbReference type="InterPro" id="IPR050471">
    <property type="entry name" value="AB_hydrolase"/>
</dbReference>
<organism evidence="2 3">
    <name type="scientific">Actinocrispum wychmicini</name>
    <dbReference type="NCBI Taxonomy" id="1213861"/>
    <lineage>
        <taxon>Bacteria</taxon>
        <taxon>Bacillati</taxon>
        <taxon>Actinomycetota</taxon>
        <taxon>Actinomycetes</taxon>
        <taxon>Pseudonocardiales</taxon>
        <taxon>Pseudonocardiaceae</taxon>
        <taxon>Actinocrispum</taxon>
    </lineage>
</organism>
<name>A0A4R2IVN4_9PSEU</name>
<dbReference type="PRINTS" id="PR00111">
    <property type="entry name" value="ABHYDROLASE"/>
</dbReference>
<dbReference type="PANTHER" id="PTHR43433:SF10">
    <property type="entry name" value="AB HYDROLASE-1 DOMAIN-CONTAINING PROTEIN"/>
    <property type="match status" value="1"/>
</dbReference>
<dbReference type="GO" id="GO:0003824">
    <property type="term" value="F:catalytic activity"/>
    <property type="evidence" value="ECO:0007669"/>
    <property type="project" value="UniProtKB-ARBA"/>
</dbReference>
<dbReference type="PANTHER" id="PTHR43433">
    <property type="entry name" value="HYDROLASE, ALPHA/BETA FOLD FAMILY PROTEIN"/>
    <property type="match status" value="1"/>
</dbReference>
<protein>
    <submittedName>
        <fullName evidence="2">Pimeloyl-ACP methyl ester carboxylesterase</fullName>
    </submittedName>
</protein>
<dbReference type="InterPro" id="IPR000073">
    <property type="entry name" value="AB_hydrolase_1"/>
</dbReference>
<evidence type="ECO:0000313" key="2">
    <source>
        <dbReference type="EMBL" id="TCO49741.1"/>
    </source>
</evidence>
<evidence type="ECO:0000313" key="3">
    <source>
        <dbReference type="Proteomes" id="UP000295680"/>
    </source>
</evidence>
<sequence length="277" mass="30015">MARRVTTPQFLSETMFVDGPSARYAYRRFGVRGGVPLVMALRYRGTMDHWDPAFLQVLAEKRDVIVFDNAGVGRSSGTVPDTVEGMAHGVIEFVEALGLPQVDLLGWSMGGAVTQTVALLRPQLVRRLVVAGSGPGPVPGTPPTPDRVWQVAGKPSNDDEDFLYLFFPETARQAGLESLRRLAESRAEVLPEGVAAQTAAIRAWGKGEGASWERLAELTLPVLVANGAHDVMVHAYATYAMSQRLPDAKIVLYSDAGHGFLFQHPEKFGAEVVAFLS</sequence>